<accession>A0A4R5VV65</accession>
<dbReference type="Proteomes" id="UP001178888">
    <property type="component" value="Unassembled WGS sequence"/>
</dbReference>
<dbReference type="InterPro" id="IPR036163">
    <property type="entry name" value="HMA_dom_sf"/>
</dbReference>
<dbReference type="GO" id="GO:0006825">
    <property type="term" value="P:copper ion transport"/>
    <property type="evidence" value="ECO:0007669"/>
    <property type="project" value="InterPro"/>
</dbReference>
<evidence type="ECO:0000256" key="5">
    <source>
        <dbReference type="ARBA" id="ARBA00023008"/>
    </source>
</evidence>
<dbReference type="NCBIfam" id="TIGR00003">
    <property type="entry name" value="copper ion binding protein"/>
    <property type="match status" value="1"/>
</dbReference>
<dbReference type="Gene3D" id="3.30.70.100">
    <property type="match status" value="1"/>
</dbReference>
<dbReference type="InterPro" id="IPR000428">
    <property type="entry name" value="Cu-bd"/>
</dbReference>
<dbReference type="Pfam" id="PF00403">
    <property type="entry name" value="HMA"/>
    <property type="match status" value="1"/>
</dbReference>
<evidence type="ECO:0000313" key="11">
    <source>
        <dbReference type="Proteomes" id="UP001178888"/>
    </source>
</evidence>
<keyword evidence="3" id="KW-0963">Cytoplasm</keyword>
<evidence type="ECO:0000256" key="3">
    <source>
        <dbReference type="ARBA" id="ARBA00022490"/>
    </source>
</evidence>
<dbReference type="InterPro" id="IPR006121">
    <property type="entry name" value="HMA_dom"/>
</dbReference>
<dbReference type="PANTHER" id="PTHR46594:SF4">
    <property type="entry name" value="P-TYPE CATION-TRANSPORTING ATPASE"/>
    <property type="match status" value="1"/>
</dbReference>
<protein>
    <recommendedName>
        <fullName evidence="2">Copper chaperone CopZ</fullName>
    </recommendedName>
</protein>
<keyword evidence="5" id="KW-0186">Copper</keyword>
<dbReference type="FunFam" id="3.30.70.100:FF:000001">
    <property type="entry name" value="ATPase copper transporting beta"/>
    <property type="match status" value="1"/>
</dbReference>
<dbReference type="GO" id="GO:0005737">
    <property type="term" value="C:cytoplasm"/>
    <property type="evidence" value="ECO:0007669"/>
    <property type="project" value="UniProtKB-SubCell"/>
</dbReference>
<dbReference type="AlphaFoldDB" id="A0A4R5VV65"/>
<dbReference type="GO" id="GO:0005507">
    <property type="term" value="F:copper ion binding"/>
    <property type="evidence" value="ECO:0007669"/>
    <property type="project" value="InterPro"/>
</dbReference>
<dbReference type="InterPro" id="IPR049740">
    <property type="entry name" value="CopZ"/>
</dbReference>
<proteinExistence type="predicted"/>
<dbReference type="CDD" id="cd00371">
    <property type="entry name" value="HMA"/>
    <property type="match status" value="1"/>
</dbReference>
<keyword evidence="4" id="KW-0479">Metal-binding</keyword>
<dbReference type="InterPro" id="IPR017969">
    <property type="entry name" value="Heavy-metal-associated_CS"/>
</dbReference>
<dbReference type="PROSITE" id="PS01047">
    <property type="entry name" value="HMA_1"/>
    <property type="match status" value="1"/>
</dbReference>
<dbReference type="PANTHER" id="PTHR46594">
    <property type="entry name" value="P-TYPE CATION-TRANSPORTING ATPASE"/>
    <property type="match status" value="1"/>
</dbReference>
<sequence>MESITLNVKGMSCGHCVKAVEGSVGELQGVKKVQVHLDKGTVDIEFDQNVVTVSKLKETIDDQGYDVV</sequence>
<evidence type="ECO:0000256" key="4">
    <source>
        <dbReference type="ARBA" id="ARBA00022723"/>
    </source>
</evidence>
<evidence type="ECO:0000259" key="7">
    <source>
        <dbReference type="PROSITE" id="PS50846"/>
    </source>
</evidence>
<evidence type="ECO:0000313" key="10">
    <source>
        <dbReference type="Proteomes" id="UP000295132"/>
    </source>
</evidence>
<reference evidence="8" key="2">
    <citation type="submission" date="2023-08" db="EMBL/GenBank/DDBJ databases">
        <title>Nitrogen cycling bacteria in agricultural field soils.</title>
        <authorList>
            <person name="Jang J."/>
        </authorList>
    </citation>
    <scope>NUCLEOTIDE SEQUENCE</scope>
    <source>
        <strain evidence="8">PS3-36</strain>
    </source>
</reference>
<name>A0A4R5VV65_9BACI</name>
<dbReference type="EMBL" id="JAVGVR010000001">
    <property type="protein sequence ID" value="MDQ6597460.1"/>
    <property type="molecule type" value="Genomic_DNA"/>
</dbReference>
<dbReference type="NCBIfam" id="NF033795">
    <property type="entry name" value="chaper_CopZ_Bs"/>
    <property type="match status" value="1"/>
</dbReference>
<dbReference type="EMBL" id="SMYO01000003">
    <property type="protein sequence ID" value="TDK63114.1"/>
    <property type="molecule type" value="Genomic_DNA"/>
</dbReference>
<evidence type="ECO:0000256" key="1">
    <source>
        <dbReference type="ARBA" id="ARBA00004496"/>
    </source>
</evidence>
<keyword evidence="6" id="KW-0143">Chaperone</keyword>
<dbReference type="SUPFAM" id="SSF55008">
    <property type="entry name" value="HMA, heavy metal-associated domain"/>
    <property type="match status" value="1"/>
</dbReference>
<dbReference type="RefSeq" id="WP_026575337.1">
    <property type="nucleotide sequence ID" value="NZ_JAVGVR010000001.1"/>
</dbReference>
<comment type="subcellular location">
    <subcellularLocation>
        <location evidence="1">Cytoplasm</location>
    </subcellularLocation>
</comment>
<reference evidence="9 10" key="1">
    <citation type="submission" date="2019-03" db="EMBL/GenBank/DDBJ databases">
        <title>Bacillus niacini sp. nov. a Nicotinate-Metabolizing Mesophile Isolated from Soil.</title>
        <authorList>
            <person name="Zhang G."/>
        </authorList>
    </citation>
    <scope>NUCLEOTIDE SEQUENCE [LARGE SCALE GENOMIC DNA]</scope>
    <source>
        <strain evidence="9 10">WN066</strain>
    </source>
</reference>
<feature type="domain" description="HMA" evidence="7">
    <location>
        <begin position="2"/>
        <end position="68"/>
    </location>
</feature>
<evidence type="ECO:0000256" key="2">
    <source>
        <dbReference type="ARBA" id="ARBA00015313"/>
    </source>
</evidence>
<dbReference type="InterPro" id="IPR006122">
    <property type="entry name" value="HMA_Cu_ion-bd"/>
</dbReference>
<dbReference type="PROSITE" id="PS50846">
    <property type="entry name" value="HMA_2"/>
    <property type="match status" value="1"/>
</dbReference>
<dbReference type="Proteomes" id="UP000295132">
    <property type="component" value="Unassembled WGS sequence"/>
</dbReference>
<evidence type="ECO:0000313" key="8">
    <source>
        <dbReference type="EMBL" id="MDQ6597460.1"/>
    </source>
</evidence>
<comment type="caution">
    <text evidence="9">The sequence shown here is derived from an EMBL/GenBank/DDBJ whole genome shotgun (WGS) entry which is preliminary data.</text>
</comment>
<evidence type="ECO:0000256" key="6">
    <source>
        <dbReference type="ARBA" id="ARBA00023186"/>
    </source>
</evidence>
<dbReference type="PRINTS" id="PR00944">
    <property type="entry name" value="CUEXPORT"/>
</dbReference>
<evidence type="ECO:0000313" key="9">
    <source>
        <dbReference type="EMBL" id="TDK63114.1"/>
    </source>
</evidence>
<keyword evidence="11" id="KW-1185">Reference proteome</keyword>
<organism evidence="9 10">
    <name type="scientific">Bacillus salipaludis</name>
    <dbReference type="NCBI Taxonomy" id="2547811"/>
    <lineage>
        <taxon>Bacteria</taxon>
        <taxon>Bacillati</taxon>
        <taxon>Bacillota</taxon>
        <taxon>Bacilli</taxon>
        <taxon>Bacillales</taxon>
        <taxon>Bacillaceae</taxon>
        <taxon>Bacillus</taxon>
    </lineage>
</organism>
<gene>
    <name evidence="9" type="primary">copZ</name>
    <name evidence="9" type="ORF">E2K98_06575</name>
    <name evidence="8" type="ORF">RCG21_14015</name>
</gene>